<dbReference type="GO" id="GO:0030272">
    <property type="term" value="F:5-formyltetrahydrofolate cyclo-ligase activity"/>
    <property type="evidence" value="ECO:0007669"/>
    <property type="project" value="UniProtKB-EC"/>
</dbReference>
<evidence type="ECO:0000256" key="4">
    <source>
        <dbReference type="PIRSR" id="PIRSR006806-1"/>
    </source>
</evidence>
<dbReference type="GO" id="GO:0046872">
    <property type="term" value="F:metal ion binding"/>
    <property type="evidence" value="ECO:0007669"/>
    <property type="project" value="UniProtKB-KW"/>
</dbReference>
<comment type="caution">
    <text evidence="6">The sequence shown here is derived from an EMBL/GenBank/DDBJ whole genome shotgun (WGS) entry which is preliminary data.</text>
</comment>
<feature type="binding site" evidence="4">
    <location>
        <position position="61"/>
    </location>
    <ligand>
        <name>substrate</name>
    </ligand>
</feature>
<feature type="binding site" evidence="4">
    <location>
        <begin position="141"/>
        <end position="149"/>
    </location>
    <ligand>
        <name>ATP</name>
        <dbReference type="ChEBI" id="CHEBI:30616"/>
    </ligand>
</feature>
<dbReference type="InterPro" id="IPR002698">
    <property type="entry name" value="FTHF_cligase"/>
</dbReference>
<dbReference type="PIRSF" id="PIRSF006806">
    <property type="entry name" value="FTHF_cligase"/>
    <property type="match status" value="1"/>
</dbReference>
<dbReference type="AlphaFoldDB" id="A0A7Y0Q818"/>
<keyword evidence="6" id="KW-0436">Ligase</keyword>
<evidence type="ECO:0000256" key="2">
    <source>
        <dbReference type="ARBA" id="ARBA00022741"/>
    </source>
</evidence>
<comment type="cofactor">
    <cofactor evidence="5">
        <name>Mg(2+)</name>
        <dbReference type="ChEBI" id="CHEBI:18420"/>
    </cofactor>
</comment>
<dbReference type="PANTHER" id="PTHR23407">
    <property type="entry name" value="ATPASE INHIBITOR/5-FORMYLTETRAHYDROFOLATE CYCLO-LIGASE"/>
    <property type="match status" value="1"/>
</dbReference>
<comment type="similarity">
    <text evidence="1 5">Belongs to the 5-formyltetrahydrofolate cyclo-ligase family.</text>
</comment>
<keyword evidence="3 4" id="KW-0067">ATP-binding</keyword>
<sequence length="199" mass="22722">MPQSNNANQREKIRIQTRHKRNHLDENFQHQAAEQLVQQASKLSEVIQANSIAIYLANDGELDTKPLINWCWQQGKHVLLPVLHPFTKGHLIFLQYKPDTLMHNNKYSIAEPKLDVTQVVPFKNVELIFTPLVAFDDKGQRLGMGGGFYDRTLAQATNTKKPYTIGLAHDCQQVDNVPIEPWDIPIPKIITPTRIIKAE</sequence>
<dbReference type="EMBL" id="JABBXH010000005">
    <property type="protein sequence ID" value="NMP32973.1"/>
    <property type="molecule type" value="Genomic_DNA"/>
</dbReference>
<dbReference type="SUPFAM" id="SSF100950">
    <property type="entry name" value="NagB/RpiA/CoA transferase-like"/>
    <property type="match status" value="1"/>
</dbReference>
<evidence type="ECO:0000256" key="1">
    <source>
        <dbReference type="ARBA" id="ARBA00010638"/>
    </source>
</evidence>
<dbReference type="GO" id="GO:0035999">
    <property type="term" value="P:tetrahydrofolate interconversion"/>
    <property type="evidence" value="ECO:0007669"/>
    <property type="project" value="TreeGrafter"/>
</dbReference>
<dbReference type="GO" id="GO:0005524">
    <property type="term" value="F:ATP binding"/>
    <property type="evidence" value="ECO:0007669"/>
    <property type="project" value="UniProtKB-KW"/>
</dbReference>
<reference evidence="6 7" key="1">
    <citation type="submission" date="2020-04" db="EMBL/GenBank/DDBJ databases">
        <title>Thalassotalea sp. M1531, isolated from the surface of marine red alga.</title>
        <authorList>
            <person name="Pang L."/>
            <person name="Lu D.-C."/>
        </authorList>
    </citation>
    <scope>NUCLEOTIDE SEQUENCE [LARGE SCALE GENOMIC DNA]</scope>
    <source>
        <strain evidence="6 7">M1531</strain>
    </source>
</reference>
<gene>
    <name evidence="6" type="ORF">HII17_15550</name>
</gene>
<dbReference type="EC" id="6.3.3.2" evidence="5"/>
<dbReference type="RefSeq" id="WP_169076291.1">
    <property type="nucleotide sequence ID" value="NZ_JABBXH010000005.1"/>
</dbReference>
<evidence type="ECO:0000256" key="3">
    <source>
        <dbReference type="ARBA" id="ARBA00022840"/>
    </source>
</evidence>
<comment type="catalytic activity">
    <reaction evidence="5">
        <text>(6S)-5-formyl-5,6,7,8-tetrahydrofolate + ATP = (6R)-5,10-methenyltetrahydrofolate + ADP + phosphate</text>
        <dbReference type="Rhea" id="RHEA:10488"/>
        <dbReference type="ChEBI" id="CHEBI:30616"/>
        <dbReference type="ChEBI" id="CHEBI:43474"/>
        <dbReference type="ChEBI" id="CHEBI:57455"/>
        <dbReference type="ChEBI" id="CHEBI:57457"/>
        <dbReference type="ChEBI" id="CHEBI:456216"/>
        <dbReference type="EC" id="6.3.3.2"/>
    </reaction>
</comment>
<protein>
    <recommendedName>
        <fullName evidence="5">5-formyltetrahydrofolate cyclo-ligase</fullName>
        <ecNumber evidence="5">6.3.3.2</ecNumber>
    </recommendedName>
</protein>
<accession>A0A7Y0Q818</accession>
<keyword evidence="5" id="KW-0479">Metal-binding</keyword>
<dbReference type="NCBIfam" id="TIGR02727">
    <property type="entry name" value="MTHFS_bact"/>
    <property type="match status" value="1"/>
</dbReference>
<evidence type="ECO:0000256" key="5">
    <source>
        <dbReference type="RuleBase" id="RU361279"/>
    </source>
</evidence>
<evidence type="ECO:0000313" key="6">
    <source>
        <dbReference type="EMBL" id="NMP32973.1"/>
    </source>
</evidence>
<dbReference type="Pfam" id="PF01812">
    <property type="entry name" value="5-FTHF_cyc-lig"/>
    <property type="match status" value="1"/>
</dbReference>
<evidence type="ECO:0000313" key="7">
    <source>
        <dbReference type="Proteomes" id="UP000568664"/>
    </source>
</evidence>
<keyword evidence="2 4" id="KW-0547">Nucleotide-binding</keyword>
<dbReference type="GO" id="GO:0009396">
    <property type="term" value="P:folic acid-containing compound biosynthetic process"/>
    <property type="evidence" value="ECO:0007669"/>
    <property type="project" value="TreeGrafter"/>
</dbReference>
<name>A0A7Y0Q818_9GAMM</name>
<feature type="binding site" evidence="4">
    <location>
        <begin position="10"/>
        <end position="14"/>
    </location>
    <ligand>
        <name>ATP</name>
        <dbReference type="ChEBI" id="CHEBI:30616"/>
    </ligand>
</feature>
<keyword evidence="5" id="KW-0460">Magnesium</keyword>
<dbReference type="InterPro" id="IPR024185">
    <property type="entry name" value="FTHF_cligase-like_sf"/>
</dbReference>
<dbReference type="Gene3D" id="3.40.50.10420">
    <property type="entry name" value="NagB/RpiA/CoA transferase-like"/>
    <property type="match status" value="1"/>
</dbReference>
<proteinExistence type="inferred from homology"/>
<keyword evidence="7" id="KW-1185">Reference proteome</keyword>
<dbReference type="InterPro" id="IPR037171">
    <property type="entry name" value="NagB/RpiA_transferase-like"/>
</dbReference>
<feature type="binding site" evidence="4">
    <location>
        <position position="56"/>
    </location>
    <ligand>
        <name>substrate</name>
    </ligand>
</feature>
<dbReference type="Proteomes" id="UP000568664">
    <property type="component" value="Unassembled WGS sequence"/>
</dbReference>
<dbReference type="PANTHER" id="PTHR23407:SF1">
    <property type="entry name" value="5-FORMYLTETRAHYDROFOLATE CYCLO-LIGASE"/>
    <property type="match status" value="1"/>
</dbReference>
<organism evidence="6 7">
    <name type="scientific">Thalassotalea algicola</name>
    <dbReference type="NCBI Taxonomy" id="2716224"/>
    <lineage>
        <taxon>Bacteria</taxon>
        <taxon>Pseudomonadati</taxon>
        <taxon>Pseudomonadota</taxon>
        <taxon>Gammaproteobacteria</taxon>
        <taxon>Alteromonadales</taxon>
        <taxon>Colwelliaceae</taxon>
        <taxon>Thalassotalea</taxon>
    </lineage>
</organism>